<dbReference type="EMBL" id="UFTA01000002">
    <property type="protein sequence ID" value="SUU92625.1"/>
    <property type="molecule type" value="Genomic_DNA"/>
</dbReference>
<reference evidence="2 4" key="1">
    <citation type="submission" date="2017-12" db="EMBL/GenBank/DDBJ databases">
        <title>Phylogenetic diversity of female urinary microbiome.</title>
        <authorList>
            <person name="Thomas-White K."/>
            <person name="Wolfe A.J."/>
        </authorList>
    </citation>
    <scope>NUCLEOTIDE SEQUENCE [LARGE SCALE GENOMIC DNA]</scope>
    <source>
        <strain evidence="2 4">UMB0119</strain>
    </source>
</reference>
<organism evidence="2 4">
    <name type="scientific">Anaerococcus octavius</name>
    <dbReference type="NCBI Taxonomy" id="54007"/>
    <lineage>
        <taxon>Bacteria</taxon>
        <taxon>Bacillati</taxon>
        <taxon>Bacillota</taxon>
        <taxon>Tissierellia</taxon>
        <taxon>Tissierellales</taxon>
        <taxon>Peptoniphilaceae</taxon>
        <taxon>Anaerococcus</taxon>
    </lineage>
</organism>
<dbReference type="PANTHER" id="PTHR13832:SF827">
    <property type="entry name" value="PROTEIN PHOSPHATASE 1L"/>
    <property type="match status" value="1"/>
</dbReference>
<sequence length="240" mass="26462">MKFSSISNIGKLRDTNEDYYSNISIKNYDFFIVADGMGGHCDGELASSLASKTFTEFIKDSEISDYQSILDLQEAALSHANSEVYKLASEKQEKMGTTAVCLCVDYTNNKYHISHIGDSRLYLYRKGDISQITKDHSLVNELIDSGALKEDEADSFINKSAITRAIGIGPSINIDSKTIDMENDDIILIVTDGLTNELSLEDIRSIISENTDVYDISSKLIEAANLSGGRDNITVTTVKI</sequence>
<dbReference type="InterPro" id="IPR015655">
    <property type="entry name" value="PP2C"/>
</dbReference>
<evidence type="ECO:0000313" key="2">
    <source>
        <dbReference type="EMBL" id="PKZ15821.1"/>
    </source>
</evidence>
<name>A0A2I1M6S3_9FIRM</name>
<dbReference type="Proteomes" id="UP000234335">
    <property type="component" value="Unassembled WGS sequence"/>
</dbReference>
<dbReference type="SMART" id="SM00331">
    <property type="entry name" value="PP2C_SIG"/>
    <property type="match status" value="1"/>
</dbReference>
<dbReference type="PROSITE" id="PS51746">
    <property type="entry name" value="PPM_2"/>
    <property type="match status" value="1"/>
</dbReference>
<evidence type="ECO:0000313" key="5">
    <source>
        <dbReference type="Proteomes" id="UP000255124"/>
    </source>
</evidence>
<dbReference type="Gene3D" id="3.60.40.10">
    <property type="entry name" value="PPM-type phosphatase domain"/>
    <property type="match status" value="1"/>
</dbReference>
<dbReference type="PANTHER" id="PTHR13832">
    <property type="entry name" value="PROTEIN PHOSPHATASE 2C"/>
    <property type="match status" value="1"/>
</dbReference>
<evidence type="ECO:0000313" key="4">
    <source>
        <dbReference type="Proteomes" id="UP000234335"/>
    </source>
</evidence>
<dbReference type="NCBIfam" id="NF033484">
    <property type="entry name" value="Stp1_PP2C_phos"/>
    <property type="match status" value="1"/>
</dbReference>
<gene>
    <name evidence="2" type="ORF">CYJ34_07325</name>
    <name evidence="3" type="ORF">NCTC9810_00959</name>
</gene>
<evidence type="ECO:0000259" key="1">
    <source>
        <dbReference type="PROSITE" id="PS51746"/>
    </source>
</evidence>
<feature type="domain" description="PPM-type phosphatase" evidence="1">
    <location>
        <begin position="2"/>
        <end position="240"/>
    </location>
</feature>
<protein>
    <submittedName>
        <fullName evidence="2">Serine/threonine-protein phosphatase</fullName>
    </submittedName>
</protein>
<keyword evidence="4" id="KW-1185">Reference proteome</keyword>
<dbReference type="GO" id="GO:0004722">
    <property type="term" value="F:protein serine/threonine phosphatase activity"/>
    <property type="evidence" value="ECO:0007669"/>
    <property type="project" value="InterPro"/>
</dbReference>
<dbReference type="Proteomes" id="UP000255124">
    <property type="component" value="Unassembled WGS sequence"/>
</dbReference>
<dbReference type="Pfam" id="PF13672">
    <property type="entry name" value="PP2C_2"/>
    <property type="match status" value="1"/>
</dbReference>
<dbReference type="OrthoDB" id="9801841at2"/>
<keyword evidence="3" id="KW-0378">Hydrolase</keyword>
<dbReference type="AlphaFoldDB" id="A0A2I1M6S3"/>
<reference evidence="3 5" key="2">
    <citation type="submission" date="2018-06" db="EMBL/GenBank/DDBJ databases">
        <authorList>
            <consortium name="Pathogen Informatics"/>
            <person name="Doyle S."/>
        </authorList>
    </citation>
    <scope>NUCLEOTIDE SEQUENCE [LARGE SCALE GENOMIC DNA]</scope>
    <source>
        <strain evidence="3 5">NCTC9810</strain>
    </source>
</reference>
<dbReference type="SMART" id="SM00332">
    <property type="entry name" value="PP2Cc"/>
    <property type="match status" value="1"/>
</dbReference>
<dbReference type="InterPro" id="IPR001932">
    <property type="entry name" value="PPM-type_phosphatase-like_dom"/>
</dbReference>
<dbReference type="EMBL" id="PKGS01000005">
    <property type="protein sequence ID" value="PKZ15821.1"/>
    <property type="molecule type" value="Genomic_DNA"/>
</dbReference>
<dbReference type="InterPro" id="IPR036457">
    <property type="entry name" value="PPM-type-like_dom_sf"/>
</dbReference>
<dbReference type="CDD" id="cd00143">
    <property type="entry name" value="PP2Cc"/>
    <property type="match status" value="1"/>
</dbReference>
<proteinExistence type="predicted"/>
<evidence type="ECO:0000313" key="3">
    <source>
        <dbReference type="EMBL" id="SUU92625.1"/>
    </source>
</evidence>
<accession>A0A2I1M6S3</accession>
<dbReference type="RefSeq" id="WP_101540639.1">
    <property type="nucleotide sequence ID" value="NZ_CALTZC010000022.1"/>
</dbReference>
<dbReference type="SUPFAM" id="SSF81606">
    <property type="entry name" value="PP2C-like"/>
    <property type="match status" value="1"/>
</dbReference>